<comment type="caution">
    <text evidence="1">The sequence shown here is derived from an EMBL/GenBank/DDBJ whole genome shotgun (WGS) entry which is preliminary data.</text>
</comment>
<name>A0ABU3H4S5_9BACL</name>
<keyword evidence="2" id="KW-1185">Reference proteome</keyword>
<dbReference type="PROSITE" id="PS51257">
    <property type="entry name" value="PROKAR_LIPOPROTEIN"/>
    <property type="match status" value="1"/>
</dbReference>
<keyword evidence="1" id="KW-0031">Aminopeptidase</keyword>
<gene>
    <name evidence="1" type="ORF">J2Z22_001254</name>
</gene>
<keyword evidence="1" id="KW-0378">Hydrolase</keyword>
<evidence type="ECO:0000313" key="2">
    <source>
        <dbReference type="Proteomes" id="UP001248709"/>
    </source>
</evidence>
<proteinExistence type="predicted"/>
<sequence>MITIKRLAAVGALSAILLISGCGFINDGKDKMYESDTDIVQEGDSFSYISRTGSTTTRIADLEFKGFSGTETIWIVDADKQTDLRIDYSLIVNKGEFKAVLVTPDGQVMKIAEGTGDGAGVKTLEKGRSRIKFVGARTAGKVEMHLQAGKAVKITNVADE</sequence>
<dbReference type="GO" id="GO:0004177">
    <property type="term" value="F:aminopeptidase activity"/>
    <property type="evidence" value="ECO:0007669"/>
    <property type="project" value="UniProtKB-KW"/>
</dbReference>
<protein>
    <submittedName>
        <fullName evidence="1">Dipeptidyl aminopeptidase/acylaminoacyl peptidase</fullName>
    </submittedName>
</protein>
<organism evidence="1 2">
    <name type="scientific">Paenibacillus forsythiae</name>
    <dbReference type="NCBI Taxonomy" id="365616"/>
    <lineage>
        <taxon>Bacteria</taxon>
        <taxon>Bacillati</taxon>
        <taxon>Bacillota</taxon>
        <taxon>Bacilli</taxon>
        <taxon>Bacillales</taxon>
        <taxon>Paenibacillaceae</taxon>
        <taxon>Paenibacillus</taxon>
    </lineage>
</organism>
<dbReference type="EMBL" id="JAUSUY010000004">
    <property type="protein sequence ID" value="MDT3425735.1"/>
    <property type="molecule type" value="Genomic_DNA"/>
</dbReference>
<dbReference type="RefSeq" id="WP_025697724.1">
    <property type="nucleotide sequence ID" value="NZ_JAUSUY010000004.1"/>
</dbReference>
<accession>A0ABU3H4S5</accession>
<reference evidence="1 2" key="1">
    <citation type="submission" date="2023-07" db="EMBL/GenBank/DDBJ databases">
        <title>Genomic Encyclopedia of Type Strains, Phase IV (KMG-IV): sequencing the most valuable type-strain genomes for metagenomic binning, comparative biology and taxonomic classification.</title>
        <authorList>
            <person name="Goeker M."/>
        </authorList>
    </citation>
    <scope>NUCLEOTIDE SEQUENCE [LARGE SCALE GENOMIC DNA]</scope>
    <source>
        <strain evidence="1 2">T98</strain>
    </source>
</reference>
<evidence type="ECO:0000313" key="1">
    <source>
        <dbReference type="EMBL" id="MDT3425735.1"/>
    </source>
</evidence>
<keyword evidence="1" id="KW-0645">Protease</keyword>
<dbReference type="Proteomes" id="UP001248709">
    <property type="component" value="Unassembled WGS sequence"/>
</dbReference>